<dbReference type="Pfam" id="PF00501">
    <property type="entry name" value="AMP-binding"/>
    <property type="match status" value="1"/>
</dbReference>
<evidence type="ECO:0000313" key="5">
    <source>
        <dbReference type="Proteomes" id="UP000606921"/>
    </source>
</evidence>
<dbReference type="Proteomes" id="UP000606921">
    <property type="component" value="Unassembled WGS sequence"/>
</dbReference>
<dbReference type="SUPFAM" id="SSF56801">
    <property type="entry name" value="Acetyl-CoA synthetase-like"/>
    <property type="match status" value="1"/>
</dbReference>
<dbReference type="EMBL" id="CABFWF030000011">
    <property type="protein sequence ID" value="CAD7037655.1"/>
    <property type="molecule type" value="Genomic_DNA"/>
</dbReference>
<name>A0ABN7JLY8_9HYPH</name>
<dbReference type="RefSeq" id="WP_185927975.1">
    <property type="nucleotide sequence ID" value="NZ_CABFWF030000011.1"/>
</dbReference>
<dbReference type="InterPro" id="IPR025110">
    <property type="entry name" value="AMP-bd_C"/>
</dbReference>
<dbReference type="PANTHER" id="PTHR43767:SF1">
    <property type="entry name" value="NONRIBOSOMAL PEPTIDE SYNTHASE PES1 (EUROFUNG)-RELATED"/>
    <property type="match status" value="1"/>
</dbReference>
<keyword evidence="5" id="KW-1185">Reference proteome</keyword>
<dbReference type="PROSITE" id="PS00455">
    <property type="entry name" value="AMP_BINDING"/>
    <property type="match status" value="1"/>
</dbReference>
<dbReference type="GO" id="GO:0016874">
    <property type="term" value="F:ligase activity"/>
    <property type="evidence" value="ECO:0007669"/>
    <property type="project" value="UniProtKB-KW"/>
</dbReference>
<protein>
    <submittedName>
        <fullName evidence="4">ATP-dependent acyl-CoA ligase</fullName>
    </submittedName>
</protein>
<dbReference type="Gene3D" id="3.30.300.30">
    <property type="match status" value="1"/>
</dbReference>
<dbReference type="InterPro" id="IPR020845">
    <property type="entry name" value="AMP-binding_CS"/>
</dbReference>
<dbReference type="InterPro" id="IPR045851">
    <property type="entry name" value="AMP-bd_C_sf"/>
</dbReference>
<organism evidence="4 5">
    <name type="scientific">Pseudorhizobium endolithicum</name>
    <dbReference type="NCBI Taxonomy" id="1191678"/>
    <lineage>
        <taxon>Bacteria</taxon>
        <taxon>Pseudomonadati</taxon>
        <taxon>Pseudomonadota</taxon>
        <taxon>Alphaproteobacteria</taxon>
        <taxon>Hyphomicrobiales</taxon>
        <taxon>Rhizobiaceae</taxon>
        <taxon>Rhizobium/Agrobacterium group</taxon>
        <taxon>Pseudorhizobium</taxon>
    </lineage>
</organism>
<reference evidence="4 5" key="1">
    <citation type="submission" date="2020-11" db="EMBL/GenBank/DDBJ databases">
        <authorList>
            <person name="Lassalle F."/>
        </authorList>
    </citation>
    <scope>NUCLEOTIDE SEQUENCE [LARGE SCALE GENOMIC DNA]</scope>
    <source>
        <strain evidence="4 5">JC140</strain>
    </source>
</reference>
<evidence type="ECO:0000256" key="1">
    <source>
        <dbReference type="ARBA" id="ARBA00022723"/>
    </source>
</evidence>
<evidence type="ECO:0000259" key="2">
    <source>
        <dbReference type="Pfam" id="PF00501"/>
    </source>
</evidence>
<dbReference type="Gene3D" id="3.40.50.12780">
    <property type="entry name" value="N-terminal domain of ligase-like"/>
    <property type="match status" value="1"/>
</dbReference>
<dbReference type="InterPro" id="IPR042099">
    <property type="entry name" value="ANL_N_sf"/>
</dbReference>
<gene>
    <name evidence="4" type="ORF">REJC140_03688</name>
</gene>
<keyword evidence="1" id="KW-0479">Metal-binding</keyword>
<evidence type="ECO:0000313" key="4">
    <source>
        <dbReference type="EMBL" id="CAD7037655.1"/>
    </source>
</evidence>
<dbReference type="PANTHER" id="PTHR43767">
    <property type="entry name" value="LONG-CHAIN-FATTY-ACID--COA LIGASE"/>
    <property type="match status" value="1"/>
</dbReference>
<dbReference type="InterPro" id="IPR000873">
    <property type="entry name" value="AMP-dep_synth/lig_dom"/>
</dbReference>
<dbReference type="Pfam" id="PF13193">
    <property type="entry name" value="AMP-binding_C"/>
    <property type="match status" value="1"/>
</dbReference>
<comment type="caution">
    <text evidence="4">The sequence shown here is derived from an EMBL/GenBank/DDBJ whole genome shotgun (WGS) entry which is preliminary data.</text>
</comment>
<dbReference type="InterPro" id="IPR050237">
    <property type="entry name" value="ATP-dep_AMP-bd_enzyme"/>
</dbReference>
<keyword evidence="4" id="KW-0436">Ligase</keyword>
<feature type="domain" description="AMP-binding enzyme C-terminal" evidence="3">
    <location>
        <begin position="441"/>
        <end position="514"/>
    </location>
</feature>
<sequence>MVKLARAEGAPFFRDDETVPGLLARAAAERPDHVYMRANGEEITCASLAARVEHVAAGFAALGVKPGDRVAVMMGHHLDHVICFFAIMRAGAVLVPVNVAIKGPGLVYQIEHSAPSLIVADAEFSDVLAEPIRAAQAKGARADVVWRLREGETVLPAPGHALSQMSVADAAAAPVIAHDWKDLRIILYTSGTTGAPKGVQMSDRMVQATALGSIWLSDMQPGSVLHFWDPIYHVFGAEVLVLALMVPVTLHMVPRFSASKFWSEVKDAGATHIHFVGGVLQLLLKQPPNELDLTHGARIAWGGGCPRDVWGAFEERFGIEIREGYGMTETSSFSTINPGGSKAGKLGSIGTGVDYYAVEVVDELGNPCAPGVPGEIRVAEREPGVLTVGYYENAEATASALREGWLYTGDLAHVDADGFITYLGRKKDSLRRRGENISAWEVERVVNDHPEVAECALVGVVNEMGDEDLKIFVRRIEGSTLQGADLLAWSAERMARFQVPRFVRFIEEFRKTPTQRIQKQFLSNSIEDFDYDAESRGARAER</sequence>
<evidence type="ECO:0000259" key="3">
    <source>
        <dbReference type="Pfam" id="PF13193"/>
    </source>
</evidence>
<accession>A0ABN7JLY8</accession>
<feature type="domain" description="AMP-dependent synthetase/ligase" evidence="2">
    <location>
        <begin position="24"/>
        <end position="381"/>
    </location>
</feature>
<proteinExistence type="predicted"/>